<gene>
    <name evidence="2" type="ORF">P167DRAFT_495919</name>
</gene>
<dbReference type="InParanoid" id="A0A3N4KA08"/>
<keyword evidence="3" id="KW-1185">Reference proteome</keyword>
<proteinExistence type="predicted"/>
<accession>A0A3N4KA08</accession>
<organism evidence="2 3">
    <name type="scientific">Morchella conica CCBAS932</name>
    <dbReference type="NCBI Taxonomy" id="1392247"/>
    <lineage>
        <taxon>Eukaryota</taxon>
        <taxon>Fungi</taxon>
        <taxon>Dikarya</taxon>
        <taxon>Ascomycota</taxon>
        <taxon>Pezizomycotina</taxon>
        <taxon>Pezizomycetes</taxon>
        <taxon>Pezizales</taxon>
        <taxon>Morchellaceae</taxon>
        <taxon>Morchella</taxon>
    </lineage>
</organism>
<reference evidence="2 3" key="1">
    <citation type="journal article" date="2018" name="Nat. Ecol. Evol.">
        <title>Pezizomycetes genomes reveal the molecular basis of ectomycorrhizal truffle lifestyle.</title>
        <authorList>
            <person name="Murat C."/>
            <person name="Payen T."/>
            <person name="Noel B."/>
            <person name="Kuo A."/>
            <person name="Morin E."/>
            <person name="Chen J."/>
            <person name="Kohler A."/>
            <person name="Krizsan K."/>
            <person name="Balestrini R."/>
            <person name="Da Silva C."/>
            <person name="Montanini B."/>
            <person name="Hainaut M."/>
            <person name="Levati E."/>
            <person name="Barry K.W."/>
            <person name="Belfiori B."/>
            <person name="Cichocki N."/>
            <person name="Clum A."/>
            <person name="Dockter R.B."/>
            <person name="Fauchery L."/>
            <person name="Guy J."/>
            <person name="Iotti M."/>
            <person name="Le Tacon F."/>
            <person name="Lindquist E.A."/>
            <person name="Lipzen A."/>
            <person name="Malagnac F."/>
            <person name="Mello A."/>
            <person name="Molinier V."/>
            <person name="Miyauchi S."/>
            <person name="Poulain J."/>
            <person name="Riccioni C."/>
            <person name="Rubini A."/>
            <person name="Sitrit Y."/>
            <person name="Splivallo R."/>
            <person name="Traeger S."/>
            <person name="Wang M."/>
            <person name="Zifcakova L."/>
            <person name="Wipf D."/>
            <person name="Zambonelli A."/>
            <person name="Paolocci F."/>
            <person name="Nowrousian M."/>
            <person name="Ottonello S."/>
            <person name="Baldrian P."/>
            <person name="Spatafora J.W."/>
            <person name="Henrissat B."/>
            <person name="Nagy L.G."/>
            <person name="Aury J.M."/>
            <person name="Wincker P."/>
            <person name="Grigoriev I.V."/>
            <person name="Bonfante P."/>
            <person name="Martin F.M."/>
        </authorList>
    </citation>
    <scope>NUCLEOTIDE SEQUENCE [LARGE SCALE GENOMIC DNA]</scope>
    <source>
        <strain evidence="2 3">CCBAS932</strain>
    </source>
</reference>
<evidence type="ECO:0000313" key="3">
    <source>
        <dbReference type="Proteomes" id="UP000277580"/>
    </source>
</evidence>
<dbReference type="InterPro" id="IPR004875">
    <property type="entry name" value="DDE_SF_endonuclease_dom"/>
</dbReference>
<evidence type="ECO:0000259" key="1">
    <source>
        <dbReference type="Pfam" id="PF03184"/>
    </source>
</evidence>
<dbReference type="AlphaFoldDB" id="A0A3N4KA08"/>
<dbReference type="EMBL" id="ML119186">
    <property type="protein sequence ID" value="RPB07346.1"/>
    <property type="molecule type" value="Genomic_DNA"/>
</dbReference>
<dbReference type="GO" id="GO:0003677">
    <property type="term" value="F:DNA binding"/>
    <property type="evidence" value="ECO:0007669"/>
    <property type="project" value="TreeGrafter"/>
</dbReference>
<protein>
    <submittedName>
        <fullName evidence="2">DDE-domain-containing protein</fullName>
    </submittedName>
</protein>
<evidence type="ECO:0000313" key="2">
    <source>
        <dbReference type="EMBL" id="RPB07346.1"/>
    </source>
</evidence>
<feature type="domain" description="DDE-1" evidence="1">
    <location>
        <begin position="26"/>
        <end position="163"/>
    </location>
</feature>
<dbReference type="STRING" id="1392247.A0A3N4KA08"/>
<dbReference type="Pfam" id="PF03184">
    <property type="entry name" value="DDE_1"/>
    <property type="match status" value="1"/>
</dbReference>
<name>A0A3N4KA08_9PEZI</name>
<dbReference type="Proteomes" id="UP000277580">
    <property type="component" value="Unassembled WGS sequence"/>
</dbReference>
<dbReference type="PANTHER" id="PTHR19303">
    <property type="entry name" value="TRANSPOSON"/>
    <property type="match status" value="1"/>
</dbReference>
<dbReference type="PANTHER" id="PTHR19303:SF74">
    <property type="entry name" value="POGO TRANSPOSABLE ELEMENT WITH KRAB DOMAIN"/>
    <property type="match status" value="1"/>
</dbReference>
<dbReference type="InterPro" id="IPR050863">
    <property type="entry name" value="CenT-Element_Derived"/>
</dbReference>
<dbReference type="OrthoDB" id="5422709at2759"/>
<sequence>MGIAAKVKVICRTGRKNPRLTHSGNRTCVTVIESVSAAGVPIPPMVINQGSAHYMGWYAGISTEKGDVATFAYSPKGWTDSKLGMDWLVNNFEKYTTPVAKDRWRLLILDGHVSNMTWEFFEYCLLYKIVPFCLPPHSTHLLQPLEVGLFGPLQRHYSNTLDEAMESSGGDTGINKGIFLK</sequence>
<dbReference type="GO" id="GO:0005634">
    <property type="term" value="C:nucleus"/>
    <property type="evidence" value="ECO:0007669"/>
    <property type="project" value="TreeGrafter"/>
</dbReference>